<dbReference type="EMBL" id="SRPW01001982">
    <property type="protein sequence ID" value="KAG5997169.1"/>
    <property type="molecule type" value="Genomic_DNA"/>
</dbReference>
<protein>
    <recommendedName>
        <fullName evidence="3">GDP/GTP exchange factor Sec2 N-terminal domain-containing protein</fullName>
    </recommendedName>
</protein>
<evidence type="ECO:0000259" key="3">
    <source>
        <dbReference type="Pfam" id="PF06428"/>
    </source>
</evidence>
<feature type="region of interest" description="Disordered" evidence="2">
    <location>
        <begin position="1"/>
        <end position="32"/>
    </location>
</feature>
<dbReference type="AlphaFoldDB" id="A0A9P7SXB4"/>
<dbReference type="InterPro" id="IPR040351">
    <property type="entry name" value="RAB3IL/RAB3IP/Sec2"/>
</dbReference>
<evidence type="ECO:0000256" key="1">
    <source>
        <dbReference type="ARBA" id="ARBA00023054"/>
    </source>
</evidence>
<proteinExistence type="predicted"/>
<dbReference type="Gene3D" id="6.10.140.910">
    <property type="match status" value="1"/>
</dbReference>
<name>A0A9P7SXB4_9HYPO</name>
<keyword evidence="5" id="KW-1185">Reference proteome</keyword>
<evidence type="ECO:0000313" key="4">
    <source>
        <dbReference type="EMBL" id="KAG5997169.1"/>
    </source>
</evidence>
<accession>A0A9P7SXB4</accession>
<dbReference type="Pfam" id="PF06428">
    <property type="entry name" value="Sec2p"/>
    <property type="match status" value="1"/>
</dbReference>
<evidence type="ECO:0000313" key="5">
    <source>
        <dbReference type="Proteomes" id="UP000748025"/>
    </source>
</evidence>
<dbReference type="PANTHER" id="PTHR14430">
    <property type="entry name" value="RABIN3-RELATED"/>
    <property type="match status" value="1"/>
</dbReference>
<feature type="region of interest" description="Disordered" evidence="2">
    <location>
        <begin position="516"/>
        <end position="537"/>
    </location>
</feature>
<feature type="domain" description="GDP/GTP exchange factor Sec2 N-terminal" evidence="3">
    <location>
        <begin position="49"/>
        <end position="198"/>
    </location>
</feature>
<dbReference type="CDD" id="cd21044">
    <property type="entry name" value="Rab11BD_RAB3IP_like"/>
    <property type="match status" value="1"/>
</dbReference>
<dbReference type="GO" id="GO:0051286">
    <property type="term" value="C:cell tip"/>
    <property type="evidence" value="ECO:0007669"/>
    <property type="project" value="TreeGrafter"/>
</dbReference>
<dbReference type="GO" id="GO:0006887">
    <property type="term" value="P:exocytosis"/>
    <property type="evidence" value="ECO:0007669"/>
    <property type="project" value="TreeGrafter"/>
</dbReference>
<feature type="compositionally biased region" description="Low complexity" evidence="2">
    <location>
        <begin position="516"/>
        <end position="529"/>
    </location>
</feature>
<dbReference type="OrthoDB" id="1748564at2759"/>
<feature type="compositionally biased region" description="Basic and acidic residues" evidence="2">
    <location>
        <begin position="7"/>
        <end position="30"/>
    </location>
</feature>
<organism evidence="4 5">
    <name type="scientific">Claviceps pusilla</name>
    <dbReference type="NCBI Taxonomy" id="123648"/>
    <lineage>
        <taxon>Eukaryota</taxon>
        <taxon>Fungi</taxon>
        <taxon>Dikarya</taxon>
        <taxon>Ascomycota</taxon>
        <taxon>Pezizomycotina</taxon>
        <taxon>Sordariomycetes</taxon>
        <taxon>Hypocreomycetidae</taxon>
        <taxon>Hypocreales</taxon>
        <taxon>Clavicipitaceae</taxon>
        <taxon>Claviceps</taxon>
    </lineage>
</organism>
<feature type="compositionally biased region" description="Polar residues" evidence="2">
    <location>
        <begin position="306"/>
        <end position="350"/>
    </location>
</feature>
<reference evidence="4" key="1">
    <citation type="journal article" date="2020" name="bioRxiv">
        <title>Whole genome comparisons of ergot fungi reveals the divergence and evolution of species within the genus Claviceps are the result of varying mechanisms driving genome evolution and host range expansion.</title>
        <authorList>
            <person name="Wyka S.A."/>
            <person name="Mondo S.J."/>
            <person name="Liu M."/>
            <person name="Dettman J."/>
            <person name="Nalam V."/>
            <person name="Broders K.D."/>
        </authorList>
    </citation>
    <scope>NUCLEOTIDE SEQUENCE</scope>
    <source>
        <strain evidence="4">CCC 602</strain>
    </source>
</reference>
<dbReference type="Pfam" id="PF25555">
    <property type="entry name" value="RAB3A-like_C"/>
    <property type="match status" value="1"/>
</dbReference>
<dbReference type="InterPro" id="IPR009449">
    <property type="entry name" value="Sec2_N"/>
</dbReference>
<evidence type="ECO:0000256" key="2">
    <source>
        <dbReference type="SAM" id="MobiDB-lite"/>
    </source>
</evidence>
<feature type="region of interest" description="Disordered" evidence="2">
    <location>
        <begin position="304"/>
        <end position="352"/>
    </location>
</feature>
<dbReference type="Proteomes" id="UP000748025">
    <property type="component" value="Unassembled WGS sequence"/>
</dbReference>
<gene>
    <name evidence="4" type="ORF">E4U43_002710</name>
</gene>
<keyword evidence="1" id="KW-0175">Coiled coil</keyword>
<dbReference type="SUPFAM" id="SSF144284">
    <property type="entry name" value="Sec2 N-terminal region"/>
    <property type="match status" value="1"/>
</dbReference>
<feature type="region of interest" description="Disordered" evidence="2">
    <location>
        <begin position="186"/>
        <end position="246"/>
    </location>
</feature>
<comment type="caution">
    <text evidence="4">The sequence shown here is derived from an EMBL/GenBank/DDBJ whole genome shotgun (WGS) entry which is preliminary data.</text>
</comment>
<dbReference type="GO" id="GO:0070319">
    <property type="term" value="C:Golgi to plasma membrane transport vesicle"/>
    <property type="evidence" value="ECO:0007669"/>
    <property type="project" value="TreeGrafter"/>
</dbReference>
<dbReference type="GO" id="GO:0005085">
    <property type="term" value="F:guanyl-nucleotide exchange factor activity"/>
    <property type="evidence" value="ECO:0007669"/>
    <property type="project" value="InterPro"/>
</dbReference>
<dbReference type="PANTHER" id="PTHR14430:SF0">
    <property type="entry name" value="SEC2P DOMAIN-CONTAINING PROTEIN"/>
    <property type="match status" value="1"/>
</dbReference>
<sequence length="611" mass="66705">MSTLPDPRSRSKTLERINDESESSSNHHPDLDDEVATLSTKLIHAINYQTVLDDTLSATRHELSTAQDRIRELEAQNTSLQETLKGDVWVRRSSLDNERRAMQVEKKTMQAKLAEETNKRVETEKEKRKIEQELENLTTALFEEANKMVIGAKEEAQAQHDALQRKIDQLRAQLVDSESLLKSQQEQLSQLKSVMESMASEHDDQPYGTAPPSPVTGPLEHEGNQQSASALGHDPSSPTTESFSPCPPTCLQHLVSPVLRTDLAAYDDFVSLARLSHNRSSPTRVSTGSLSTGSLRGLNALARSLGGSTSSAHPSNASTTSLSMSTQADGSAPQSPNTPASTASMGSAGTLTPPLKDTRFYKRALVEDIEPTLRLDLAPGLSWLARRTVLNSIADGSLVVEPIPSSSATYIAIVKPQMQPCALCGESRKDSRYLRNHRFRTSETDTAQRYPLCNYCLNRVRSTCEYLSFLRVVKDGHWRADDVDQEKAAWIESVKLRDQMFWARIGGGVVPVSHDAAASSSAGESVSGRGSEDAPSVEIHEPTNSLKIMTHCSTPEIPSCEDMTKMKTPGPQTPPEQTEGGGGKIVCVTVQSTDSLSSTDTNSIRRLSIEA</sequence>